<feature type="transmembrane region" description="Helical" evidence="5">
    <location>
        <begin position="47"/>
        <end position="62"/>
    </location>
</feature>
<dbReference type="Pfam" id="PF01740">
    <property type="entry name" value="STAS"/>
    <property type="match status" value="1"/>
</dbReference>
<evidence type="ECO:0000256" key="5">
    <source>
        <dbReference type="SAM" id="Phobius"/>
    </source>
</evidence>
<comment type="caution">
    <text evidence="7">The sequence shown here is derived from an EMBL/GenBank/DDBJ whole genome shotgun (WGS) entry which is preliminary data.</text>
</comment>
<keyword evidence="2 5" id="KW-0812">Transmembrane</keyword>
<evidence type="ECO:0000259" key="6">
    <source>
        <dbReference type="PROSITE" id="PS50801"/>
    </source>
</evidence>
<organism evidence="7 8">
    <name type="scientific">Isoalcanivorax beigongshangi</name>
    <dbReference type="NCBI Taxonomy" id="3238810"/>
    <lineage>
        <taxon>Bacteria</taxon>
        <taxon>Pseudomonadati</taxon>
        <taxon>Pseudomonadota</taxon>
        <taxon>Gammaproteobacteria</taxon>
        <taxon>Oceanospirillales</taxon>
        <taxon>Alcanivoracaceae</taxon>
        <taxon>Isoalcanivorax</taxon>
    </lineage>
</organism>
<dbReference type="Proteomes" id="UP001562065">
    <property type="component" value="Unassembled WGS sequence"/>
</dbReference>
<evidence type="ECO:0000313" key="7">
    <source>
        <dbReference type="EMBL" id="MEY1660784.1"/>
    </source>
</evidence>
<keyword evidence="8" id="KW-1185">Reference proteome</keyword>
<feature type="transmembrane region" description="Helical" evidence="5">
    <location>
        <begin position="128"/>
        <end position="146"/>
    </location>
</feature>
<dbReference type="RefSeq" id="WP_369454026.1">
    <property type="nucleotide sequence ID" value="NZ_JBGCUO010000001.1"/>
</dbReference>
<feature type="transmembrane region" description="Helical" evidence="5">
    <location>
        <begin position="356"/>
        <end position="374"/>
    </location>
</feature>
<accession>A0ABV4ADI7</accession>
<feature type="transmembrane region" description="Helical" evidence="5">
    <location>
        <begin position="300"/>
        <end position="320"/>
    </location>
</feature>
<dbReference type="CDD" id="cd07042">
    <property type="entry name" value="STAS_SulP_like_sulfate_transporter"/>
    <property type="match status" value="1"/>
</dbReference>
<gene>
    <name evidence="7" type="ORF">AB5I84_01315</name>
</gene>
<dbReference type="Gene3D" id="3.30.750.24">
    <property type="entry name" value="STAS domain"/>
    <property type="match status" value="1"/>
</dbReference>
<feature type="transmembrane region" description="Helical" evidence="5">
    <location>
        <begin position="94"/>
        <end position="116"/>
    </location>
</feature>
<feature type="transmembrane region" description="Helical" evidence="5">
    <location>
        <begin position="262"/>
        <end position="280"/>
    </location>
</feature>
<evidence type="ECO:0000256" key="4">
    <source>
        <dbReference type="ARBA" id="ARBA00023136"/>
    </source>
</evidence>
<proteinExistence type="predicted"/>
<keyword evidence="4 5" id="KW-0472">Membrane</keyword>
<feature type="transmembrane region" description="Helical" evidence="5">
    <location>
        <begin position="208"/>
        <end position="227"/>
    </location>
</feature>
<feature type="transmembrane region" description="Helical" evidence="5">
    <location>
        <begin position="20"/>
        <end position="41"/>
    </location>
</feature>
<dbReference type="InterPro" id="IPR001902">
    <property type="entry name" value="SLC26A/SulP_fam"/>
</dbReference>
<evidence type="ECO:0000256" key="1">
    <source>
        <dbReference type="ARBA" id="ARBA00004141"/>
    </source>
</evidence>
<feature type="transmembrane region" description="Helical" evidence="5">
    <location>
        <begin position="166"/>
        <end position="188"/>
    </location>
</feature>
<feature type="transmembrane region" description="Helical" evidence="5">
    <location>
        <begin position="332"/>
        <end position="350"/>
    </location>
</feature>
<evidence type="ECO:0000256" key="2">
    <source>
        <dbReference type="ARBA" id="ARBA00022692"/>
    </source>
</evidence>
<dbReference type="InterPro" id="IPR011547">
    <property type="entry name" value="SLC26A/SulP_dom"/>
</dbReference>
<dbReference type="PANTHER" id="PTHR11814">
    <property type="entry name" value="SULFATE TRANSPORTER"/>
    <property type="match status" value="1"/>
</dbReference>
<dbReference type="SUPFAM" id="SSF52091">
    <property type="entry name" value="SpoIIaa-like"/>
    <property type="match status" value="1"/>
</dbReference>
<dbReference type="NCBIfam" id="TIGR00815">
    <property type="entry name" value="sulP"/>
    <property type="match status" value="1"/>
</dbReference>
<name>A0ABV4ADI7_9GAMM</name>
<reference evidence="7 8" key="1">
    <citation type="submission" date="2024-07" db="EMBL/GenBank/DDBJ databases">
        <authorList>
            <person name="Ren Q."/>
        </authorList>
    </citation>
    <scope>NUCLEOTIDE SEQUENCE [LARGE SCALE GENOMIC DNA]</scope>
    <source>
        <strain evidence="7 8">REN37</strain>
    </source>
</reference>
<dbReference type="EMBL" id="JBGCUO010000001">
    <property type="protein sequence ID" value="MEY1660784.1"/>
    <property type="molecule type" value="Genomic_DNA"/>
</dbReference>
<dbReference type="InterPro" id="IPR036513">
    <property type="entry name" value="STAS_dom_sf"/>
</dbReference>
<evidence type="ECO:0000256" key="3">
    <source>
        <dbReference type="ARBA" id="ARBA00022989"/>
    </source>
</evidence>
<feature type="transmembrane region" description="Helical" evidence="5">
    <location>
        <begin position="395"/>
        <end position="422"/>
    </location>
</feature>
<dbReference type="Pfam" id="PF00916">
    <property type="entry name" value="Sulfate_transp"/>
    <property type="match status" value="1"/>
</dbReference>
<protein>
    <submittedName>
        <fullName evidence="7">SulP family inorganic anion transporter</fullName>
    </submittedName>
</protein>
<evidence type="ECO:0000313" key="8">
    <source>
        <dbReference type="Proteomes" id="UP001562065"/>
    </source>
</evidence>
<sequence>MSPLPRWLRHYRAQDLPNDLLAALMLTLISVPQGLAYAALAGLPPEIGLYASLLPALVYALFGSHPALAMGPAALIAVMIASALSPLATPGSEAYVAASIMLTALCGGFMLLFGLLRLGVLAQLLSHPVVSGFVNGAALVIITNQLGPLLGVHASGDNTLSLLAELVPALPGLDPVTTAVGVTVLMILAARRPLVARLVKALPRHRKLLSFSAQALPALLGIAALLLMHWHPLTVATLGTIPEGLPALRLPDWDLPLMQQLVLPALVIGLVAYVEGLVIIEGLAREDAPPVNPDRELRALGGANLASAFTAGMIVAASFSRTTVAAEAGARTPLAALVSIALLSVLLMGFTDLLSALPLAVLAAIIIAASWSLIEFGQLRRLWRYDRSDAAVFTGTFLGVLLIDIQTGIALGIGLSLLALIWQASNPHVAVIGQIPGTSQFRNRARQQVEEVPELLMLRIDESLFFGNIRVVNQRITDTLAQHPASRHLVLVMSSVSHMDSTALDYLARLRRRLAQQDVTLSFAEVKNILLEKIAHAPVFADGDTVLFSTALEAKQTLLGLRQ</sequence>
<feature type="domain" description="STAS" evidence="6">
    <location>
        <begin position="445"/>
        <end position="558"/>
    </location>
</feature>
<dbReference type="InterPro" id="IPR002645">
    <property type="entry name" value="STAS_dom"/>
</dbReference>
<keyword evidence="3 5" id="KW-1133">Transmembrane helix</keyword>
<dbReference type="PROSITE" id="PS50801">
    <property type="entry name" value="STAS"/>
    <property type="match status" value="1"/>
</dbReference>
<comment type="subcellular location">
    <subcellularLocation>
        <location evidence="1">Membrane</location>
        <topology evidence="1">Multi-pass membrane protein</topology>
    </subcellularLocation>
</comment>